<feature type="domain" description="AAA+ ATPase" evidence="4">
    <location>
        <begin position="482"/>
        <end position="612"/>
    </location>
</feature>
<dbReference type="GO" id="GO:0006508">
    <property type="term" value="P:proteolysis"/>
    <property type="evidence" value="ECO:0007669"/>
    <property type="project" value="TreeGrafter"/>
</dbReference>
<organism evidence="5 6">
    <name type="scientific">Albidiferax ferrireducens (strain ATCC BAA-621 / DSM 15236 / T118)</name>
    <name type="common">Rhodoferax ferrireducens</name>
    <dbReference type="NCBI Taxonomy" id="338969"/>
    <lineage>
        <taxon>Bacteria</taxon>
        <taxon>Pseudomonadati</taxon>
        <taxon>Pseudomonadota</taxon>
        <taxon>Betaproteobacteria</taxon>
        <taxon>Burkholderiales</taxon>
        <taxon>Comamonadaceae</taxon>
        <taxon>Rhodoferax</taxon>
    </lineage>
</organism>
<dbReference type="Gene3D" id="3.40.50.300">
    <property type="entry name" value="P-loop containing nucleotide triphosphate hydrolases"/>
    <property type="match status" value="2"/>
</dbReference>
<keyword evidence="3" id="KW-1133">Transmembrane helix</keyword>
<dbReference type="InterPro" id="IPR003959">
    <property type="entry name" value="ATPase_AAA_core"/>
</dbReference>
<dbReference type="CDD" id="cd19481">
    <property type="entry name" value="RecA-like_protease"/>
    <property type="match status" value="2"/>
</dbReference>
<geneLocation type="plasmid" evidence="6">
    <name>pDSM15236</name>
</geneLocation>
<dbReference type="Pfam" id="PF00004">
    <property type="entry name" value="AAA"/>
    <property type="match status" value="2"/>
</dbReference>
<evidence type="ECO:0000313" key="5">
    <source>
        <dbReference type="EMBL" id="ABD71942.1"/>
    </source>
</evidence>
<feature type="compositionally biased region" description="Polar residues" evidence="2">
    <location>
        <begin position="163"/>
        <end position="186"/>
    </location>
</feature>
<accession>Q21QK3</accession>
<dbReference type="InterPro" id="IPR027417">
    <property type="entry name" value="P-loop_NTPase"/>
</dbReference>
<dbReference type="SUPFAM" id="SSF52540">
    <property type="entry name" value="P-loop containing nucleoside triphosphate hydrolases"/>
    <property type="match status" value="2"/>
</dbReference>
<evidence type="ECO:0000256" key="1">
    <source>
        <dbReference type="RuleBase" id="RU003651"/>
    </source>
</evidence>
<evidence type="ECO:0000256" key="3">
    <source>
        <dbReference type="SAM" id="Phobius"/>
    </source>
</evidence>
<dbReference type="eggNOG" id="COG0464">
    <property type="taxonomic scope" value="Bacteria"/>
</dbReference>
<dbReference type="RefSeq" id="WP_011458797.1">
    <property type="nucleotide sequence ID" value="NC_007901.1"/>
</dbReference>
<feature type="domain" description="AAA+ ATPase" evidence="4">
    <location>
        <begin position="230"/>
        <end position="365"/>
    </location>
</feature>
<evidence type="ECO:0000259" key="4">
    <source>
        <dbReference type="SMART" id="SM00382"/>
    </source>
</evidence>
<dbReference type="GO" id="GO:0004176">
    <property type="term" value="F:ATP-dependent peptidase activity"/>
    <property type="evidence" value="ECO:0007669"/>
    <property type="project" value="TreeGrafter"/>
</dbReference>
<feature type="transmembrane region" description="Helical" evidence="3">
    <location>
        <begin position="47"/>
        <end position="71"/>
    </location>
</feature>
<dbReference type="GO" id="GO:0045037">
    <property type="term" value="P:protein import into chloroplast stroma"/>
    <property type="evidence" value="ECO:0007669"/>
    <property type="project" value="TreeGrafter"/>
</dbReference>
<dbReference type="GO" id="GO:0016887">
    <property type="term" value="F:ATP hydrolysis activity"/>
    <property type="evidence" value="ECO:0007669"/>
    <property type="project" value="InterPro"/>
</dbReference>
<protein>
    <submittedName>
        <fullName evidence="5">AAA ATPase, central region</fullName>
    </submittedName>
</protein>
<proteinExistence type="inferred from homology"/>
<dbReference type="Proteomes" id="UP000008332">
    <property type="component" value="Plasmid unnamed1"/>
</dbReference>
<comment type="similarity">
    <text evidence="1">Belongs to the AAA ATPase family.</text>
</comment>
<keyword evidence="1" id="KW-0067">ATP-binding</keyword>
<dbReference type="InterPro" id="IPR003960">
    <property type="entry name" value="ATPase_AAA_CS"/>
</dbReference>
<feature type="transmembrane region" description="Helical" evidence="3">
    <location>
        <begin position="83"/>
        <end position="104"/>
    </location>
</feature>
<dbReference type="AlphaFoldDB" id="Q21QK3"/>
<evidence type="ECO:0000256" key="2">
    <source>
        <dbReference type="SAM" id="MobiDB-lite"/>
    </source>
</evidence>
<keyword evidence="3" id="KW-0472">Membrane</keyword>
<reference evidence="6" key="1">
    <citation type="submission" date="2006-02" db="EMBL/GenBank/DDBJ databases">
        <title>Complete sequence of plasmid 1 of Rhodoferax ferrireducens DSM 15236.</title>
        <authorList>
            <person name="Copeland A."/>
            <person name="Lucas S."/>
            <person name="Lapidus A."/>
            <person name="Barry K."/>
            <person name="Detter J.C."/>
            <person name="Glavina del Rio T."/>
            <person name="Hammon N."/>
            <person name="Israni S."/>
            <person name="Pitluck S."/>
            <person name="Brettin T."/>
            <person name="Bruce D."/>
            <person name="Han C."/>
            <person name="Tapia R."/>
            <person name="Gilna P."/>
            <person name="Kiss H."/>
            <person name="Schmutz J."/>
            <person name="Larimer F."/>
            <person name="Land M."/>
            <person name="Kyrpides N."/>
            <person name="Ivanova N."/>
            <person name="Richardson P."/>
        </authorList>
    </citation>
    <scope>NUCLEOTIDE SEQUENCE [LARGE SCALE GENOMIC DNA]</scope>
    <source>
        <strain evidence="6">ATCC BAA-621 / DSM 15236 / T118</strain>
        <plasmid evidence="6">Plasmid pDSM15236</plasmid>
    </source>
</reference>
<feature type="region of interest" description="Disordered" evidence="2">
    <location>
        <begin position="158"/>
        <end position="186"/>
    </location>
</feature>
<dbReference type="KEGG" id="rfr:Rfer_4255"/>
<sequence length="688" mass="75416">MDAETKRSITLVPDNSLGLTVIATVLAFCLYVWLVNSAMARAPFVSWASSSSAVTAVQWGGMIYFLCIFAAQIPEATIRAATYLYVFFFPFLMAVVAAVTAQGIGEFGPVMLPLAFLTVGIIFPVLIGWLMAVTTRTVIRFFIISPVAWSAGIKSPQADLPKGQNTTEVQRPQPAENSTANTETQSHSFAWKNPTVGLDSMVGMADFKAELLKNIQPFRDYAARKGTVADTNGILLSGPSGNGKTTIAELIAGELGLPFVKLGCQDLTSKWVNESPAVLKELFRQAALEPCVVFFDEFDGVAMSRGNGNMHDEDRKLVTALLSEIDNARKSRIVLIAATNFAEKIDSAIARDGRFDFRIEVPYPDQEAREAILRGMLKKFNVTAEESTVHHVAELWVRRSIAFIESTVKRLRDNGKGIKSTIATVEDFKQASREASRRASAIPNFGAKLSEIALTSEVRRETDSLVYRLRHWEEITERGGEPPSGVLLYGPPGTGKTNLVRALARELEYWHVFEVNASDVLQDPRKFRDTMDLASNHRPAIIFIDEADELLRDRTHSNAAGATNEILKAMDGMMGKIPEIVFMAATNNAEIIDGAALRGGRFAEKIFMGKLTGEDLVTFLEKDFVSKTKVTFAPDLTPRALAAKLREAAPSDALGLLRKAINYTFGQGCDARPVCMADIDKAIISTQL</sequence>
<dbReference type="PANTHER" id="PTHR23076">
    <property type="entry name" value="METALLOPROTEASE M41 FTSH"/>
    <property type="match status" value="1"/>
</dbReference>
<name>Q21QK3_ALBFT</name>
<dbReference type="HOGENOM" id="CLU_400014_0_0_4"/>
<feature type="transmembrane region" description="Helical" evidence="3">
    <location>
        <begin position="110"/>
        <end position="132"/>
    </location>
</feature>
<dbReference type="EMBL" id="CP000268">
    <property type="protein sequence ID" value="ABD71942.1"/>
    <property type="molecule type" value="Genomic_DNA"/>
</dbReference>
<keyword evidence="5" id="KW-0614">Plasmid</keyword>
<dbReference type="PROSITE" id="PS00674">
    <property type="entry name" value="AAA"/>
    <property type="match status" value="1"/>
</dbReference>
<keyword evidence="3" id="KW-0812">Transmembrane</keyword>
<keyword evidence="1" id="KW-0547">Nucleotide-binding</keyword>
<evidence type="ECO:0000313" key="6">
    <source>
        <dbReference type="Proteomes" id="UP000008332"/>
    </source>
</evidence>
<gene>
    <name evidence="5" type="ordered locus">Rfer_4255</name>
</gene>
<feature type="transmembrane region" description="Helical" evidence="3">
    <location>
        <begin position="16"/>
        <end position="35"/>
    </location>
</feature>
<keyword evidence="6" id="KW-1185">Reference proteome</keyword>
<dbReference type="OrthoDB" id="9802352at2"/>
<dbReference type="PANTHER" id="PTHR23076:SF37">
    <property type="entry name" value="ATP-DEPENDENT ZINC METALLOPROTEASE FTSH 4, MITOCHONDRIAL"/>
    <property type="match status" value="1"/>
</dbReference>
<dbReference type="GO" id="GO:0005524">
    <property type="term" value="F:ATP binding"/>
    <property type="evidence" value="ECO:0007669"/>
    <property type="project" value="UniProtKB-KW"/>
</dbReference>
<dbReference type="SMART" id="SM00382">
    <property type="entry name" value="AAA"/>
    <property type="match status" value="2"/>
</dbReference>
<dbReference type="InterPro" id="IPR003593">
    <property type="entry name" value="AAA+_ATPase"/>
</dbReference>